<comment type="function">
    <text evidence="5">Negative regulator of class I heat shock genes (grpE-dnaK-dnaJ and groELS operons). Prevents heat-shock induction of these operons.</text>
</comment>
<dbReference type="Pfam" id="PF01628">
    <property type="entry name" value="HrcA"/>
    <property type="match status" value="1"/>
</dbReference>
<dbReference type="InterPro" id="IPR029016">
    <property type="entry name" value="GAF-like_dom_sf"/>
</dbReference>
<accession>A0A1F6LKU8</accession>
<protein>
    <recommendedName>
        <fullName evidence="5">Heat-inducible transcription repressor HrcA</fullName>
    </recommendedName>
</protein>
<sequence>MYLYMDSRKEQLLQLIVENYLQTAEPVGSKFLIESAGLDVSGATVRNEMRDLEEQGYLTHPHTSAGRIPTEKGYIHYIENIMKIDDLKSNTKKEIDEIAKSGENVLKEIAKYTAEYLDYSVMVALNHNSIYYTGISNLFSQAEFRNYAHTVSVSTIFDECEERMESLYDVVDDEIKVLVGRNNPLGNACGTVATKIGGTSLFAILGPMRMDYAKSVSILNHIKTIIKNN</sequence>
<dbReference type="AlphaFoldDB" id="A0A1F6LKU8"/>
<dbReference type="PANTHER" id="PTHR34824">
    <property type="entry name" value="HEAT-INDUCIBLE TRANSCRIPTION REPRESSOR HRCA"/>
    <property type="match status" value="1"/>
</dbReference>
<evidence type="ECO:0000256" key="2">
    <source>
        <dbReference type="ARBA" id="ARBA00023015"/>
    </source>
</evidence>
<dbReference type="SUPFAM" id="SSF55781">
    <property type="entry name" value="GAF domain-like"/>
    <property type="match status" value="1"/>
</dbReference>
<evidence type="ECO:0000256" key="3">
    <source>
        <dbReference type="ARBA" id="ARBA00023016"/>
    </source>
</evidence>
<keyword evidence="4 5" id="KW-0804">Transcription</keyword>
<dbReference type="EMBL" id="MFPS01000003">
    <property type="protein sequence ID" value="OGH60030.1"/>
    <property type="molecule type" value="Genomic_DNA"/>
</dbReference>
<reference evidence="7 8" key="1">
    <citation type="journal article" date="2016" name="Nat. Commun.">
        <title>Thousands of microbial genomes shed light on interconnected biogeochemical processes in an aquifer system.</title>
        <authorList>
            <person name="Anantharaman K."/>
            <person name="Brown C.T."/>
            <person name="Hug L.A."/>
            <person name="Sharon I."/>
            <person name="Castelle C.J."/>
            <person name="Probst A.J."/>
            <person name="Thomas B.C."/>
            <person name="Singh A."/>
            <person name="Wilkins M.J."/>
            <person name="Karaoz U."/>
            <person name="Brodie E.L."/>
            <person name="Williams K.H."/>
            <person name="Hubbard S.S."/>
            <person name="Banfield J.F."/>
        </authorList>
    </citation>
    <scope>NUCLEOTIDE SEQUENCE [LARGE SCALE GENOMIC DNA]</scope>
</reference>
<keyword evidence="1 5" id="KW-0678">Repressor</keyword>
<dbReference type="InterPro" id="IPR036388">
    <property type="entry name" value="WH-like_DNA-bd_sf"/>
</dbReference>
<evidence type="ECO:0000256" key="1">
    <source>
        <dbReference type="ARBA" id="ARBA00022491"/>
    </source>
</evidence>
<dbReference type="Proteomes" id="UP000177067">
    <property type="component" value="Unassembled WGS sequence"/>
</dbReference>
<dbReference type="HAMAP" id="MF_00081">
    <property type="entry name" value="HrcA"/>
    <property type="match status" value="1"/>
</dbReference>
<organism evidence="7 8">
    <name type="scientific">Candidatus Magasanikbacteria bacterium RIFCSPHIGHO2_01_FULL_33_34</name>
    <dbReference type="NCBI Taxonomy" id="1798671"/>
    <lineage>
        <taxon>Bacteria</taxon>
        <taxon>Candidatus Magasanikiibacteriota</taxon>
    </lineage>
</organism>
<keyword evidence="2 5" id="KW-0805">Transcription regulation</keyword>
<dbReference type="InterPro" id="IPR036390">
    <property type="entry name" value="WH_DNA-bd_sf"/>
</dbReference>
<comment type="caution">
    <text evidence="7">The sequence shown here is derived from an EMBL/GenBank/DDBJ whole genome shotgun (WGS) entry which is preliminary data.</text>
</comment>
<comment type="similarity">
    <text evidence="5">Belongs to the HrcA family.</text>
</comment>
<evidence type="ECO:0000313" key="7">
    <source>
        <dbReference type="EMBL" id="OGH60030.1"/>
    </source>
</evidence>
<name>A0A1F6LKU8_9BACT</name>
<evidence type="ECO:0000259" key="6">
    <source>
        <dbReference type="Pfam" id="PF01628"/>
    </source>
</evidence>
<dbReference type="Gene3D" id="1.10.10.10">
    <property type="entry name" value="Winged helix-like DNA-binding domain superfamily/Winged helix DNA-binding domain"/>
    <property type="match status" value="1"/>
</dbReference>
<gene>
    <name evidence="5" type="primary">hrcA</name>
    <name evidence="7" type="ORF">A2725_00055</name>
</gene>
<dbReference type="InterPro" id="IPR002571">
    <property type="entry name" value="HrcA"/>
</dbReference>
<dbReference type="GO" id="GO:0003677">
    <property type="term" value="F:DNA binding"/>
    <property type="evidence" value="ECO:0007669"/>
    <property type="project" value="InterPro"/>
</dbReference>
<evidence type="ECO:0000313" key="8">
    <source>
        <dbReference type="Proteomes" id="UP000177067"/>
    </source>
</evidence>
<evidence type="ECO:0000256" key="5">
    <source>
        <dbReference type="HAMAP-Rule" id="MF_00081"/>
    </source>
</evidence>
<proteinExistence type="inferred from homology"/>
<dbReference type="PANTHER" id="PTHR34824:SF1">
    <property type="entry name" value="HEAT-INDUCIBLE TRANSCRIPTION REPRESSOR HRCA"/>
    <property type="match status" value="1"/>
</dbReference>
<evidence type="ECO:0000256" key="4">
    <source>
        <dbReference type="ARBA" id="ARBA00023163"/>
    </source>
</evidence>
<feature type="domain" description="Heat-inducible transcription repressor HrcA C-terminal" evidence="6">
    <location>
        <begin position="84"/>
        <end position="216"/>
    </location>
</feature>
<dbReference type="SUPFAM" id="SSF46785">
    <property type="entry name" value="Winged helix' DNA-binding domain"/>
    <property type="match status" value="1"/>
</dbReference>
<dbReference type="InterPro" id="IPR021153">
    <property type="entry name" value="HrcA_C"/>
</dbReference>
<dbReference type="Gene3D" id="3.30.450.40">
    <property type="match status" value="1"/>
</dbReference>
<dbReference type="GO" id="GO:0045892">
    <property type="term" value="P:negative regulation of DNA-templated transcription"/>
    <property type="evidence" value="ECO:0007669"/>
    <property type="project" value="UniProtKB-UniRule"/>
</dbReference>
<keyword evidence="3 5" id="KW-0346">Stress response</keyword>